<dbReference type="Proteomes" id="UP000027997">
    <property type="component" value="Unassembled WGS sequence"/>
</dbReference>
<protein>
    <recommendedName>
        <fullName evidence="3">Spermidine export protein MdtJ</fullName>
    </recommendedName>
</protein>
<dbReference type="GO" id="GO:0015199">
    <property type="term" value="F:amino-acid betaine transmembrane transporter activity"/>
    <property type="evidence" value="ECO:0007669"/>
    <property type="project" value="TreeGrafter"/>
</dbReference>
<reference evidence="12 13" key="1">
    <citation type="submission" date="2014-06" db="EMBL/GenBank/DDBJ databases">
        <title>Whole Genome Sequences of Three Symbiotic Endozoicomonas Bacteria.</title>
        <authorList>
            <person name="Neave M.J."/>
            <person name="Apprill A."/>
            <person name="Voolstra C.R."/>
        </authorList>
    </citation>
    <scope>NUCLEOTIDE SEQUENCE [LARGE SCALE GENOMIC DNA]</scope>
    <source>
        <strain evidence="12 13">DSM 22380</strain>
    </source>
</reference>
<dbReference type="GO" id="GO:0015297">
    <property type="term" value="F:antiporter activity"/>
    <property type="evidence" value="ECO:0007669"/>
    <property type="project" value="TreeGrafter"/>
</dbReference>
<keyword evidence="7 11" id="KW-1133">Transmembrane helix</keyword>
<evidence type="ECO:0000256" key="2">
    <source>
        <dbReference type="ARBA" id="ARBA00011358"/>
    </source>
</evidence>
<evidence type="ECO:0000256" key="3">
    <source>
        <dbReference type="ARBA" id="ARBA00021112"/>
    </source>
</evidence>
<organism evidence="12 13">
    <name type="scientific">Endozoicomonas elysicola</name>
    <dbReference type="NCBI Taxonomy" id="305900"/>
    <lineage>
        <taxon>Bacteria</taxon>
        <taxon>Pseudomonadati</taxon>
        <taxon>Pseudomonadota</taxon>
        <taxon>Gammaproteobacteria</taxon>
        <taxon>Oceanospirillales</taxon>
        <taxon>Endozoicomonadaceae</taxon>
        <taxon>Endozoicomonas</taxon>
    </lineage>
</organism>
<feature type="transmembrane region" description="Helical" evidence="11">
    <location>
        <begin position="54"/>
        <end position="79"/>
    </location>
</feature>
<evidence type="ECO:0000256" key="10">
    <source>
        <dbReference type="SAM" id="MobiDB-lite"/>
    </source>
</evidence>
<dbReference type="InterPro" id="IPR000390">
    <property type="entry name" value="Small_drug/metabolite_transptr"/>
</dbReference>
<dbReference type="EMBL" id="JOJP01000001">
    <property type="protein sequence ID" value="KEI72109.1"/>
    <property type="molecule type" value="Genomic_DNA"/>
</dbReference>
<dbReference type="eggNOG" id="COG2076">
    <property type="taxonomic scope" value="Bacteria"/>
</dbReference>
<evidence type="ECO:0000256" key="1">
    <source>
        <dbReference type="ARBA" id="ARBA00004429"/>
    </source>
</evidence>
<keyword evidence="6 9" id="KW-0812">Transmembrane</keyword>
<evidence type="ECO:0000256" key="9">
    <source>
        <dbReference type="RuleBase" id="RU003942"/>
    </source>
</evidence>
<keyword evidence="4" id="KW-1003">Cell membrane</keyword>
<feature type="transmembrane region" description="Helical" evidence="11">
    <location>
        <begin position="85"/>
        <end position="103"/>
    </location>
</feature>
<dbReference type="Gene3D" id="1.10.3730.20">
    <property type="match status" value="1"/>
</dbReference>
<comment type="similarity">
    <text evidence="9">Belongs to the drug/metabolite transporter (DMT) superfamily. Small multidrug resistance (SMR) (TC 2.A.7.1) family.</text>
</comment>
<dbReference type="GO" id="GO:1903711">
    <property type="term" value="P:spermidine transmembrane transport"/>
    <property type="evidence" value="ECO:0007669"/>
    <property type="project" value="TreeGrafter"/>
</dbReference>
<accession>A0A081KD83</accession>
<feature type="compositionally biased region" description="Basic and acidic residues" evidence="10">
    <location>
        <begin position="111"/>
        <end position="125"/>
    </location>
</feature>
<comment type="subcellular location">
    <subcellularLocation>
        <location evidence="1">Cell inner membrane</location>
        <topology evidence="1">Multi-pass membrane protein</topology>
    </subcellularLocation>
    <subcellularLocation>
        <location evidence="9">Cell membrane</location>
        <topology evidence="9">Multi-pass membrane protein</topology>
    </subcellularLocation>
</comment>
<gene>
    <name evidence="12" type="ORF">GV64_16465</name>
</gene>
<dbReference type="Pfam" id="PF00893">
    <property type="entry name" value="Multi_Drug_Res"/>
    <property type="match status" value="1"/>
</dbReference>
<dbReference type="STRING" id="305900.GV64_16465"/>
<comment type="caution">
    <text evidence="12">The sequence shown here is derived from an EMBL/GenBank/DDBJ whole genome shotgun (WGS) entry which is preliminary data.</text>
</comment>
<evidence type="ECO:0000256" key="6">
    <source>
        <dbReference type="ARBA" id="ARBA00022692"/>
    </source>
</evidence>
<dbReference type="GO" id="GO:0005886">
    <property type="term" value="C:plasma membrane"/>
    <property type="evidence" value="ECO:0007669"/>
    <property type="project" value="UniProtKB-SubCell"/>
</dbReference>
<keyword evidence="8 11" id="KW-0472">Membrane</keyword>
<evidence type="ECO:0000313" key="13">
    <source>
        <dbReference type="Proteomes" id="UP000027997"/>
    </source>
</evidence>
<name>A0A081KD83_9GAMM</name>
<dbReference type="AlphaFoldDB" id="A0A081KD83"/>
<evidence type="ECO:0000256" key="7">
    <source>
        <dbReference type="ARBA" id="ARBA00022989"/>
    </source>
</evidence>
<feature type="region of interest" description="Disordered" evidence="10">
    <location>
        <begin position="111"/>
        <end position="133"/>
    </location>
</feature>
<sequence>MYYWFMLFLAIITEVASTSFMKMASGSSPVMGYTLMAILISISYFFLSQAVRKIPLAIAYTMWEGLGLLLISLMSWYFFDETFSTNKLIAMASLMTGMVLINLGEKLSEKQEQESKAQPTNEKELQPCQTICN</sequence>
<evidence type="ECO:0000256" key="5">
    <source>
        <dbReference type="ARBA" id="ARBA00022519"/>
    </source>
</evidence>
<dbReference type="GO" id="GO:0031460">
    <property type="term" value="P:glycine betaine transport"/>
    <property type="evidence" value="ECO:0007669"/>
    <property type="project" value="TreeGrafter"/>
</dbReference>
<comment type="subunit">
    <text evidence="2">Forms a complex with MdtI.</text>
</comment>
<evidence type="ECO:0000256" key="11">
    <source>
        <dbReference type="SAM" id="Phobius"/>
    </source>
</evidence>
<evidence type="ECO:0000256" key="8">
    <source>
        <dbReference type="ARBA" id="ARBA00023136"/>
    </source>
</evidence>
<dbReference type="InterPro" id="IPR045324">
    <property type="entry name" value="Small_multidrug_res"/>
</dbReference>
<dbReference type="InterPro" id="IPR037185">
    <property type="entry name" value="EmrE-like"/>
</dbReference>
<dbReference type="RefSeq" id="WP_026258525.1">
    <property type="nucleotide sequence ID" value="NZ_JOJP01000001.1"/>
</dbReference>
<evidence type="ECO:0000313" key="12">
    <source>
        <dbReference type="EMBL" id="KEI72109.1"/>
    </source>
</evidence>
<keyword evidence="5" id="KW-0997">Cell inner membrane</keyword>
<evidence type="ECO:0000256" key="4">
    <source>
        <dbReference type="ARBA" id="ARBA00022475"/>
    </source>
</evidence>
<keyword evidence="13" id="KW-1185">Reference proteome</keyword>
<dbReference type="PANTHER" id="PTHR30561">
    <property type="entry name" value="SMR FAMILY PROTON-DEPENDENT DRUG EFFLUX TRANSPORTER SUGE"/>
    <property type="match status" value="1"/>
</dbReference>
<feature type="transmembrane region" description="Helical" evidence="11">
    <location>
        <begin position="27"/>
        <end position="47"/>
    </location>
</feature>
<dbReference type="GO" id="GO:0015220">
    <property type="term" value="F:choline transmembrane transporter activity"/>
    <property type="evidence" value="ECO:0007669"/>
    <property type="project" value="TreeGrafter"/>
</dbReference>
<proteinExistence type="inferred from homology"/>
<dbReference type="SUPFAM" id="SSF103481">
    <property type="entry name" value="Multidrug resistance efflux transporter EmrE"/>
    <property type="match status" value="1"/>
</dbReference>
<dbReference type="PANTHER" id="PTHR30561:SF2">
    <property type="entry name" value="SPERMIDINE EXPORT PROTEIN MDTJ"/>
    <property type="match status" value="1"/>
</dbReference>